<evidence type="ECO:0000313" key="2">
    <source>
        <dbReference type="Proteomes" id="UP000499080"/>
    </source>
</evidence>
<dbReference type="Proteomes" id="UP000499080">
    <property type="component" value="Unassembled WGS sequence"/>
</dbReference>
<gene>
    <name evidence="1" type="ORF">AVEN_21699_1</name>
</gene>
<proteinExistence type="predicted"/>
<protein>
    <submittedName>
        <fullName evidence="1">Uncharacterized protein</fullName>
    </submittedName>
</protein>
<keyword evidence="2" id="KW-1185">Reference proteome</keyword>
<dbReference type="EMBL" id="BGPR01110903">
    <property type="protein sequence ID" value="GBM90502.1"/>
    <property type="molecule type" value="Genomic_DNA"/>
</dbReference>
<sequence length="129" mass="14438">MLTTIQKEFPVSRGGYWLINITIRWWHCGALQEQPPACLILFEYQGSDNCAACICADCYLPFVCAQARAGIVLRSASQTLNLGELGVEIEMLPSVGCRRKWNFWCCHLVVGLKVCVACSSGLSLWQYED</sequence>
<evidence type="ECO:0000313" key="1">
    <source>
        <dbReference type="EMBL" id="GBM90502.1"/>
    </source>
</evidence>
<dbReference type="AlphaFoldDB" id="A0A4Y2JMH2"/>
<organism evidence="1 2">
    <name type="scientific">Araneus ventricosus</name>
    <name type="common">Orbweaver spider</name>
    <name type="synonym">Epeira ventricosa</name>
    <dbReference type="NCBI Taxonomy" id="182803"/>
    <lineage>
        <taxon>Eukaryota</taxon>
        <taxon>Metazoa</taxon>
        <taxon>Ecdysozoa</taxon>
        <taxon>Arthropoda</taxon>
        <taxon>Chelicerata</taxon>
        <taxon>Arachnida</taxon>
        <taxon>Araneae</taxon>
        <taxon>Araneomorphae</taxon>
        <taxon>Entelegynae</taxon>
        <taxon>Araneoidea</taxon>
        <taxon>Araneidae</taxon>
        <taxon>Araneus</taxon>
    </lineage>
</organism>
<name>A0A4Y2JMH2_ARAVE</name>
<comment type="caution">
    <text evidence="1">The sequence shown here is derived from an EMBL/GenBank/DDBJ whole genome shotgun (WGS) entry which is preliminary data.</text>
</comment>
<accession>A0A4Y2JMH2</accession>
<reference evidence="1 2" key="1">
    <citation type="journal article" date="2019" name="Sci. Rep.">
        <title>Orb-weaving spider Araneus ventricosus genome elucidates the spidroin gene catalogue.</title>
        <authorList>
            <person name="Kono N."/>
            <person name="Nakamura H."/>
            <person name="Ohtoshi R."/>
            <person name="Moran D.A.P."/>
            <person name="Shinohara A."/>
            <person name="Yoshida Y."/>
            <person name="Fujiwara M."/>
            <person name="Mori M."/>
            <person name="Tomita M."/>
            <person name="Arakawa K."/>
        </authorList>
    </citation>
    <scope>NUCLEOTIDE SEQUENCE [LARGE SCALE GENOMIC DNA]</scope>
</reference>